<dbReference type="SUPFAM" id="SSF47113">
    <property type="entry name" value="Histone-fold"/>
    <property type="match status" value="1"/>
</dbReference>
<evidence type="ECO:0000256" key="2">
    <source>
        <dbReference type="SAM" id="MobiDB-lite"/>
    </source>
</evidence>
<evidence type="ECO:0000313" key="4">
    <source>
        <dbReference type="EMBL" id="ADK66836.1"/>
    </source>
</evidence>
<dbReference type="GO" id="GO:0005634">
    <property type="term" value="C:nucleus"/>
    <property type="evidence" value="ECO:0007669"/>
    <property type="project" value="UniProtKB-ARBA"/>
</dbReference>
<dbReference type="GO" id="GO:0000786">
    <property type="term" value="C:nucleosome"/>
    <property type="evidence" value="ECO:0007669"/>
    <property type="project" value="InterPro"/>
</dbReference>
<dbReference type="Pfam" id="PF00125">
    <property type="entry name" value="Histone"/>
    <property type="match status" value="1"/>
</dbReference>
<sequence>MAPKGRGRSTTQNSEGAAGAERPQGSKKVKKSSGVKSETYERYIYKLLKNAHPKMGISKQAMAIMNCCVNDAFERVSLEAVKLSRLSKSKVLAPRDIISACRLVLPGELSKHAVAEGSKTLMRYKQFTGKGNRAEEADIK</sequence>
<dbReference type="FunFam" id="1.10.20.10:FF:000043">
    <property type="entry name" value="Histone H2B"/>
    <property type="match status" value="1"/>
</dbReference>
<dbReference type="PRINTS" id="PR00621">
    <property type="entry name" value="HISTONEH2B"/>
</dbReference>
<evidence type="ECO:0000256" key="1">
    <source>
        <dbReference type="ARBA" id="ARBA00006846"/>
    </source>
</evidence>
<dbReference type="SMART" id="SM00427">
    <property type="entry name" value="H2B"/>
    <property type="match status" value="1"/>
</dbReference>
<protein>
    <submittedName>
        <fullName evidence="4">Putative histone 2B</fullName>
    </submittedName>
</protein>
<dbReference type="PANTHER" id="PTHR23428">
    <property type="entry name" value="HISTONE H2B"/>
    <property type="match status" value="1"/>
</dbReference>
<dbReference type="CDD" id="cd22910">
    <property type="entry name" value="HFD_H2B"/>
    <property type="match status" value="1"/>
</dbReference>
<dbReference type="Gene3D" id="1.10.20.10">
    <property type="entry name" value="Histone, subunit A"/>
    <property type="match status" value="1"/>
</dbReference>
<dbReference type="EMBL" id="HM245441">
    <property type="protein sequence ID" value="ADK66836.1"/>
    <property type="molecule type" value="mRNA"/>
</dbReference>
<dbReference type="GO" id="GO:0046982">
    <property type="term" value="F:protein heterodimerization activity"/>
    <property type="evidence" value="ECO:0007669"/>
    <property type="project" value="InterPro"/>
</dbReference>
<dbReference type="InterPro" id="IPR009072">
    <property type="entry name" value="Histone-fold"/>
</dbReference>
<evidence type="ECO:0000259" key="3">
    <source>
        <dbReference type="Pfam" id="PF00125"/>
    </source>
</evidence>
<feature type="region of interest" description="Disordered" evidence="2">
    <location>
        <begin position="1"/>
        <end position="35"/>
    </location>
</feature>
<organism evidence="4">
    <name type="scientific">Karlodinium veneficum</name>
    <name type="common">Dinoflagellate</name>
    <name type="synonym">Karlodinium micrum</name>
    <dbReference type="NCBI Taxonomy" id="407301"/>
    <lineage>
        <taxon>Eukaryota</taxon>
        <taxon>Sar</taxon>
        <taxon>Alveolata</taxon>
        <taxon>Dinophyceae</taxon>
        <taxon>Gymnodiniales</taxon>
        <taxon>Kareniaceae</taxon>
        <taxon>Karlodinium</taxon>
    </lineage>
</organism>
<comment type="similarity">
    <text evidence="1">Belongs to the histone H2B family.</text>
</comment>
<dbReference type="InterPro" id="IPR000558">
    <property type="entry name" value="Histone_H2B"/>
</dbReference>
<dbReference type="GO" id="GO:0030527">
    <property type="term" value="F:structural constituent of chromatin"/>
    <property type="evidence" value="ECO:0007669"/>
    <property type="project" value="InterPro"/>
</dbReference>
<dbReference type="AlphaFoldDB" id="E3UGH4"/>
<proteinExistence type="evidence at transcript level"/>
<name>E3UGH4_KARVE</name>
<dbReference type="InterPro" id="IPR007125">
    <property type="entry name" value="H2A/H2B/H3"/>
</dbReference>
<accession>E3UGH4</accession>
<reference evidence="4" key="1">
    <citation type="submission" date="2010-05" db="EMBL/GenBank/DDBJ databases">
        <title>Full-length cDNAs of dinoflagellates Amphidinium carterae and Karlodinium veneficum.</title>
        <authorList>
            <person name="Zhang H."/>
            <person name="Zhuang Y."/>
            <person name="Place A."/>
            <person name="Gaasterland T."/>
            <person name="Rogers Y.-H."/>
            <person name="Gill J."/>
            <person name="Lin S."/>
        </authorList>
    </citation>
    <scope>NUCLEOTIDE SEQUENCE</scope>
    <source>
        <strain evidence="4">CCMP2778</strain>
    </source>
</reference>
<dbReference type="GO" id="GO:0003677">
    <property type="term" value="F:DNA binding"/>
    <property type="evidence" value="ECO:0007669"/>
    <property type="project" value="InterPro"/>
</dbReference>
<feature type="domain" description="Core Histone H2A/H2B/H3" evidence="3">
    <location>
        <begin position="27"/>
        <end position="103"/>
    </location>
</feature>